<dbReference type="EMBL" id="HBUF01045724">
    <property type="protein sequence ID" value="CAG6619571.1"/>
    <property type="molecule type" value="Transcribed_RNA"/>
</dbReference>
<dbReference type="InterPro" id="IPR016024">
    <property type="entry name" value="ARM-type_fold"/>
</dbReference>
<dbReference type="InterPro" id="IPR011989">
    <property type="entry name" value="ARM-like"/>
</dbReference>
<organism evidence="5">
    <name type="scientific">Cacopsylla melanoneura</name>
    <dbReference type="NCBI Taxonomy" id="428564"/>
    <lineage>
        <taxon>Eukaryota</taxon>
        <taxon>Metazoa</taxon>
        <taxon>Ecdysozoa</taxon>
        <taxon>Arthropoda</taxon>
        <taxon>Hexapoda</taxon>
        <taxon>Insecta</taxon>
        <taxon>Pterygota</taxon>
        <taxon>Neoptera</taxon>
        <taxon>Paraneoptera</taxon>
        <taxon>Hemiptera</taxon>
        <taxon>Sternorrhyncha</taxon>
        <taxon>Psylloidea</taxon>
        <taxon>Psyllidae</taxon>
        <taxon>Psyllinae</taxon>
        <taxon>Cacopsylla</taxon>
    </lineage>
</organism>
<dbReference type="AlphaFoldDB" id="A0A8D8M2T8"/>
<reference evidence="5" key="1">
    <citation type="submission" date="2021-05" db="EMBL/GenBank/DDBJ databases">
        <authorList>
            <person name="Alioto T."/>
            <person name="Alioto T."/>
            <person name="Gomez Garrido J."/>
        </authorList>
    </citation>
    <scope>NUCLEOTIDE SEQUENCE</scope>
</reference>
<keyword evidence="1" id="KW-0175">Coiled coil</keyword>
<feature type="domain" description="GBD/FH3" evidence="3">
    <location>
        <begin position="11"/>
        <end position="392"/>
    </location>
</feature>
<feature type="compositionally biased region" description="Polar residues" evidence="2">
    <location>
        <begin position="436"/>
        <end position="457"/>
    </location>
</feature>
<evidence type="ECO:0000259" key="3">
    <source>
        <dbReference type="PROSITE" id="PS51232"/>
    </source>
</evidence>
<dbReference type="SMART" id="SM01140">
    <property type="entry name" value="Drf_GBD"/>
    <property type="match status" value="1"/>
</dbReference>
<dbReference type="Gene3D" id="1.25.10.10">
    <property type="entry name" value="Leucine-rich Repeat Variant"/>
    <property type="match status" value="1"/>
</dbReference>
<dbReference type="Pfam" id="PF06371">
    <property type="entry name" value="Drf_GBD"/>
    <property type="match status" value="1"/>
</dbReference>
<dbReference type="PROSITE" id="PS51444">
    <property type="entry name" value="FH2"/>
    <property type="match status" value="1"/>
</dbReference>
<evidence type="ECO:0000259" key="4">
    <source>
        <dbReference type="PROSITE" id="PS51444"/>
    </source>
</evidence>
<feature type="compositionally biased region" description="Pro residues" evidence="2">
    <location>
        <begin position="693"/>
        <end position="705"/>
    </location>
</feature>
<feature type="compositionally biased region" description="Pro residues" evidence="2">
    <location>
        <begin position="732"/>
        <end position="768"/>
    </location>
</feature>
<dbReference type="InterPro" id="IPR015425">
    <property type="entry name" value="FH2_Formin"/>
</dbReference>
<protein>
    <submittedName>
        <fullName evidence="5">FH2 domain-containing protein 1</fullName>
    </submittedName>
</protein>
<dbReference type="SMART" id="SM01139">
    <property type="entry name" value="Drf_FH3"/>
    <property type="match status" value="1"/>
</dbReference>
<dbReference type="PANTHER" id="PTHR46345:SF8">
    <property type="entry name" value="FORMIN 3, ISOFORM B"/>
    <property type="match status" value="1"/>
</dbReference>
<evidence type="ECO:0000256" key="1">
    <source>
        <dbReference type="SAM" id="Coils"/>
    </source>
</evidence>
<dbReference type="InterPro" id="IPR042201">
    <property type="entry name" value="FH2_Formin_sf"/>
</dbReference>
<dbReference type="Pfam" id="PF02181">
    <property type="entry name" value="FH2"/>
    <property type="match status" value="1"/>
</dbReference>
<dbReference type="SUPFAM" id="SSF48371">
    <property type="entry name" value="ARM repeat"/>
    <property type="match status" value="1"/>
</dbReference>
<name>A0A8D8M2T8_9HEMI</name>
<evidence type="ECO:0000256" key="2">
    <source>
        <dbReference type="SAM" id="MobiDB-lite"/>
    </source>
</evidence>
<dbReference type="SMART" id="SM00498">
    <property type="entry name" value="FH2"/>
    <property type="match status" value="1"/>
</dbReference>
<feature type="coiled-coil region" evidence="1">
    <location>
        <begin position="1136"/>
        <end position="1163"/>
    </location>
</feature>
<feature type="region of interest" description="Disordered" evidence="2">
    <location>
        <begin position="674"/>
        <end position="793"/>
    </location>
</feature>
<dbReference type="PROSITE" id="PS51232">
    <property type="entry name" value="GBD_FH3"/>
    <property type="match status" value="1"/>
</dbReference>
<dbReference type="InterPro" id="IPR010473">
    <property type="entry name" value="GTPase-bd"/>
</dbReference>
<feature type="compositionally biased region" description="Polar residues" evidence="2">
    <location>
        <begin position="476"/>
        <end position="513"/>
    </location>
</feature>
<feature type="compositionally biased region" description="Low complexity" evidence="2">
    <location>
        <begin position="769"/>
        <end position="784"/>
    </location>
</feature>
<dbReference type="Pfam" id="PF06367">
    <property type="entry name" value="Drf_FH3"/>
    <property type="match status" value="1"/>
</dbReference>
<dbReference type="PANTHER" id="PTHR46345">
    <property type="entry name" value="INVERTED FORMIN-2"/>
    <property type="match status" value="1"/>
</dbReference>
<sequence length="1269" mass="141107">MWQTLFLKSWPWGPENSDLSGAIKTGSSPKKNNTTYCSSSKRTKNYKTMWKTSYQTVLSSNGLNGDPGKGKRSKWCIELLEDLNDETGQIDLNKWEPELCIQMIQLSLTKVDTYMAIKKLIHRSTREWMKEFLGRNGFGVLLESLARLETQTSSVITASAQVQCAGCLHALVNSADGLEHLIENREDTRKLVNLLSSNCSTVKLQVVELLCALCLFSTEGYELTLDALKCYKEEQDKDNRFDIIVEELRTAQSDAYQTTLIALCNCLIISNTDITERCLIRDELVHGGMGDIMAKIEQDTLEDEDELHIQKKVFDKWRVDDEEDYIPLSDVQLFQELRQKVSETPKNVYLRKILIALNKLNYEKGKTKETDLIWNSLLEVIEAQTNTKGMPFTSSVHKSKIANSKKIMKNCFCFNKFKKKKVNSIGVNTETVQTKTMDTMTENNTKPTVNNKSSTKSRVLKPQRTENIPTSPPRNSPTYQSKRGNSSIYSTPKMTSRTLSSPPVSPVNKNLSRSKCPEKLSVPTSINETRKLSPIQGTPISYKENFFPVCTQKISVNKSPSKKLSSCTSSTPIATLSRSSDLCTSTPIATRSRSSDYITRIQTPSSSVTNSTIYFTPQTTPSVQLGAGDHSVSSSCCCNCHNNTYSILSDTMSQLSLDSNIPTQLRLPPINAAVSQPTTMPSTTSQSHSSVPFIPPPPPPPPSPLSLPSIGSLAPPPPPLPPPLPSFGSLAIPPPPPPPMPSVGSLAPPPPPMPSMGSLAPPPPPLPPMGNSTPPSQPISSSSTAPPPPIPPMPSEPACVFRCVPDSKSWTLPTRRFIHEEKFNSLRQPKMKTIGWTKIPPMKLSSDSVWSLVIKKEIDVDLNQMVELFSQKQIQSKQKAAAAGQTPGPDSPSKPAAVSLLDFKRSLTINIFLKQFKHGIDEVIQTVENAKEMNAEKLKGLLKILPDTSEVKLIQNYKDGPVESLDEPERFFLRLISTPDYLFRIEAMLQREEGPQLLNELSSQIKVLKTACHILMKDSNLVEFLGITLTLGNLLNTGSYAANAVGFKVSDLTKLTDMRANKPQMTFLHYVILVAKTQNPAILDFTANSKLLKDAVKVSMITVEADVTQMVKTAAKLKHGLTQKSDAIKRDFSASIKEHSKSVECLKCEYDQMKAEAHSLIRLFCEDPKTFQLEELLLTFISFFDVTVRADKENELRRQREDKLKNKENSQEGNIMKIPKKRTKIDSMAGSGYNKEKGLVDILMEDIRKGDFRLKTHQAPKTGMVENKS</sequence>
<proteinExistence type="predicted"/>
<feature type="domain" description="FH2" evidence="4">
    <location>
        <begin position="821"/>
        <end position="1213"/>
    </location>
</feature>
<dbReference type="GO" id="GO:0003779">
    <property type="term" value="F:actin binding"/>
    <property type="evidence" value="ECO:0007669"/>
    <property type="project" value="InterPro"/>
</dbReference>
<dbReference type="InterPro" id="IPR014768">
    <property type="entry name" value="GBD/FH3_dom"/>
</dbReference>
<dbReference type="InterPro" id="IPR010472">
    <property type="entry name" value="FH3_dom"/>
</dbReference>
<feature type="compositionally biased region" description="Pro residues" evidence="2">
    <location>
        <begin position="714"/>
        <end position="725"/>
    </location>
</feature>
<feature type="compositionally biased region" description="Low complexity" evidence="2">
    <location>
        <begin position="675"/>
        <end position="692"/>
    </location>
</feature>
<evidence type="ECO:0000313" key="5">
    <source>
        <dbReference type="EMBL" id="CAG6619571.1"/>
    </source>
</evidence>
<accession>A0A8D8M2T8</accession>
<dbReference type="Gene3D" id="1.20.58.2220">
    <property type="entry name" value="Formin, FH2 domain"/>
    <property type="match status" value="1"/>
</dbReference>
<dbReference type="GO" id="GO:0030036">
    <property type="term" value="P:actin cytoskeleton organization"/>
    <property type="evidence" value="ECO:0007669"/>
    <property type="project" value="InterPro"/>
</dbReference>
<dbReference type="SUPFAM" id="SSF101447">
    <property type="entry name" value="Formin homology 2 domain (FH2 domain)"/>
    <property type="match status" value="1"/>
</dbReference>
<feature type="region of interest" description="Disordered" evidence="2">
    <location>
        <begin position="436"/>
        <end position="523"/>
    </location>
</feature>
<dbReference type="GO" id="GO:0031267">
    <property type="term" value="F:small GTPase binding"/>
    <property type="evidence" value="ECO:0007669"/>
    <property type="project" value="InterPro"/>
</dbReference>